<dbReference type="OrthoDB" id="419183at2759"/>
<dbReference type="PANTHER" id="PTHR46174">
    <property type="entry name" value="CXXC-TYPE ZINC FINGER PROTEIN 1"/>
    <property type="match status" value="1"/>
</dbReference>
<keyword evidence="6" id="KW-0805">Transcription regulation</keyword>
<dbReference type="Proteomes" id="UP000639338">
    <property type="component" value="Unassembled WGS sequence"/>
</dbReference>
<dbReference type="InterPro" id="IPR013083">
    <property type="entry name" value="Znf_RING/FYVE/PHD"/>
</dbReference>
<evidence type="ECO:0000256" key="8">
    <source>
        <dbReference type="ARBA" id="ARBA00023163"/>
    </source>
</evidence>
<dbReference type="EMBL" id="JACMRX010000001">
    <property type="protein sequence ID" value="KAF7998561.1"/>
    <property type="molecule type" value="Genomic_DNA"/>
</dbReference>
<dbReference type="InterPro" id="IPR019786">
    <property type="entry name" value="Zinc_finger_PHD-type_CS"/>
</dbReference>
<evidence type="ECO:0000256" key="5">
    <source>
        <dbReference type="ARBA" id="ARBA00022833"/>
    </source>
</evidence>
<keyword evidence="8" id="KW-0804">Transcription</keyword>
<sequence length="512" mass="59840">MSKKRHGLSKEEIAKQFMLPERKSKIATLLKQDGQAYCICRSSDSSRFMIGCDSCEEWYHGDCINITEREAKHIKQFFCVRCREEDPSLVTRFKQKKIDQPEQERKYKKYKDKEHELRYEYDAPYDPTIIRKTSKRCGECSGCLRIENCGKCDQCKRLEHLKEQKVSSARIKLRCIQRTCRSVGIPFKPSKNINRADKPVKKRKRDSSNERPDHLEIPRQCYGSACVKQSRVGSKYCSDECGLRLATNRIYHILPVRLKEWGMTPCVAEQNNIKALENVRKLMHDVKKILHDLDKRHVELDRIVEKAKGDSIDPHSETDENDDTEMSMYCITCGHEVHAKAAIKHMEKCFNKYESQASFGSIFKTRIEGQVMFCDFYNPVNRTYCKRLRVLCPEHCKDPKISDNEVCGCPLVTNVFDLTGKYCRAPKKSCVKHYVWEKLRRAEIDMERVRQWLKMDELVEQEKNIRDNMKNRAGVLGLLLHSTHNHVLEQQLELKRKEAGASQANNFSQQVI</sequence>
<evidence type="ECO:0000256" key="13">
    <source>
        <dbReference type="SAM" id="MobiDB-lite"/>
    </source>
</evidence>
<dbReference type="Pfam" id="PF02008">
    <property type="entry name" value="zf-CXXC"/>
    <property type="match status" value="1"/>
</dbReference>
<feature type="domain" description="CXXC-type" evidence="15">
    <location>
        <begin position="128"/>
        <end position="181"/>
    </location>
</feature>
<feature type="domain" description="PHD-type" evidence="14">
    <location>
        <begin position="35"/>
        <end position="85"/>
    </location>
</feature>
<evidence type="ECO:0000256" key="10">
    <source>
        <dbReference type="ARBA" id="ARBA00023828"/>
    </source>
</evidence>
<dbReference type="GO" id="GO:0003677">
    <property type="term" value="F:DNA binding"/>
    <property type="evidence" value="ECO:0007669"/>
    <property type="project" value="UniProtKB-KW"/>
</dbReference>
<dbReference type="InterPro" id="IPR001965">
    <property type="entry name" value="Znf_PHD"/>
</dbReference>
<dbReference type="Gene3D" id="3.30.40.10">
    <property type="entry name" value="Zinc/RING finger domain, C3HC4 (zinc finger)"/>
    <property type="match status" value="1"/>
</dbReference>
<dbReference type="GO" id="GO:0045893">
    <property type="term" value="P:positive regulation of DNA-templated transcription"/>
    <property type="evidence" value="ECO:0007669"/>
    <property type="project" value="TreeGrafter"/>
</dbReference>
<evidence type="ECO:0000256" key="4">
    <source>
        <dbReference type="ARBA" id="ARBA00022771"/>
    </source>
</evidence>
<dbReference type="AlphaFoldDB" id="A0A834Y4S2"/>
<dbReference type="PANTHER" id="PTHR46174:SF1">
    <property type="entry name" value="CXXC-TYPE ZINC FINGER PROTEIN 1"/>
    <property type="match status" value="1"/>
</dbReference>
<dbReference type="InterPro" id="IPR037869">
    <property type="entry name" value="Spp1/CFP1"/>
</dbReference>
<evidence type="ECO:0000256" key="9">
    <source>
        <dbReference type="ARBA" id="ARBA00023242"/>
    </source>
</evidence>
<dbReference type="FunFam" id="3.30.40.10:FF:000138">
    <property type="entry name" value="CXXC-type zinc finger protein 1"/>
    <property type="match status" value="1"/>
</dbReference>
<dbReference type="SUPFAM" id="SSF57903">
    <property type="entry name" value="FYVE/PHD zinc finger"/>
    <property type="match status" value="1"/>
</dbReference>
<proteinExistence type="predicted"/>
<dbReference type="GO" id="GO:0048188">
    <property type="term" value="C:Set1C/COMPASS complex"/>
    <property type="evidence" value="ECO:0007669"/>
    <property type="project" value="InterPro"/>
</dbReference>
<protein>
    <recommendedName>
        <fullName evidence="10">CXXC-type zinc finger protein 1</fullName>
    </recommendedName>
    <alternativeName>
        <fullName evidence="11">PHD finger and CXXC domain-containing protein 1</fullName>
    </alternativeName>
</protein>
<feature type="region of interest" description="Disordered" evidence="13">
    <location>
        <begin position="187"/>
        <end position="214"/>
    </location>
</feature>
<dbReference type="PROSITE" id="PS51058">
    <property type="entry name" value="ZF_CXXC"/>
    <property type="match status" value="1"/>
</dbReference>
<keyword evidence="7" id="KW-0238">DNA-binding</keyword>
<evidence type="ECO:0000256" key="12">
    <source>
        <dbReference type="PROSITE-ProRule" id="PRU00509"/>
    </source>
</evidence>
<dbReference type="PROSITE" id="PS01359">
    <property type="entry name" value="ZF_PHD_1"/>
    <property type="match status" value="1"/>
</dbReference>
<dbReference type="CDD" id="cd15553">
    <property type="entry name" value="PHD_Cfp1"/>
    <property type="match status" value="1"/>
</dbReference>
<organism evidence="16 17">
    <name type="scientific">Aphidius gifuensis</name>
    <name type="common">Parasitoid wasp</name>
    <dbReference type="NCBI Taxonomy" id="684658"/>
    <lineage>
        <taxon>Eukaryota</taxon>
        <taxon>Metazoa</taxon>
        <taxon>Ecdysozoa</taxon>
        <taxon>Arthropoda</taxon>
        <taxon>Hexapoda</taxon>
        <taxon>Insecta</taxon>
        <taxon>Pterygota</taxon>
        <taxon>Neoptera</taxon>
        <taxon>Endopterygota</taxon>
        <taxon>Hymenoptera</taxon>
        <taxon>Apocrita</taxon>
        <taxon>Ichneumonoidea</taxon>
        <taxon>Braconidae</taxon>
        <taxon>Aphidiinae</taxon>
        <taxon>Aphidius</taxon>
    </lineage>
</organism>
<keyword evidence="2" id="KW-0597">Phosphoprotein</keyword>
<evidence type="ECO:0000256" key="2">
    <source>
        <dbReference type="ARBA" id="ARBA00022553"/>
    </source>
</evidence>
<evidence type="ECO:0000259" key="14">
    <source>
        <dbReference type="PROSITE" id="PS50016"/>
    </source>
</evidence>
<evidence type="ECO:0000256" key="7">
    <source>
        <dbReference type="ARBA" id="ARBA00023125"/>
    </source>
</evidence>
<dbReference type="InterPro" id="IPR022056">
    <property type="entry name" value="CpG-bd_C"/>
</dbReference>
<dbReference type="Pfam" id="PF00628">
    <property type="entry name" value="PHD"/>
    <property type="match status" value="1"/>
</dbReference>
<dbReference type="Pfam" id="PF12269">
    <property type="entry name" value="CpG_bind_C"/>
    <property type="match status" value="1"/>
</dbReference>
<evidence type="ECO:0000313" key="17">
    <source>
        <dbReference type="Proteomes" id="UP000639338"/>
    </source>
</evidence>
<gene>
    <name evidence="16" type="ORF">HCN44_010969</name>
</gene>
<evidence type="ECO:0000256" key="11">
    <source>
        <dbReference type="ARBA" id="ARBA00081451"/>
    </source>
</evidence>
<keyword evidence="5" id="KW-0862">Zinc</keyword>
<dbReference type="GO" id="GO:0008270">
    <property type="term" value="F:zinc ion binding"/>
    <property type="evidence" value="ECO:0007669"/>
    <property type="project" value="UniProtKB-KW"/>
</dbReference>
<comment type="caution">
    <text evidence="16">The sequence shown here is derived from an EMBL/GenBank/DDBJ whole genome shotgun (WGS) entry which is preliminary data.</text>
</comment>
<dbReference type="PROSITE" id="PS50016">
    <property type="entry name" value="ZF_PHD_2"/>
    <property type="match status" value="1"/>
</dbReference>
<name>A0A834Y4S2_APHGI</name>
<evidence type="ECO:0000256" key="3">
    <source>
        <dbReference type="ARBA" id="ARBA00022723"/>
    </source>
</evidence>
<accession>A0A834Y4S2</accession>
<dbReference type="SMART" id="SM00249">
    <property type="entry name" value="PHD"/>
    <property type="match status" value="1"/>
</dbReference>
<evidence type="ECO:0000256" key="1">
    <source>
        <dbReference type="ARBA" id="ARBA00004123"/>
    </source>
</evidence>
<dbReference type="InterPro" id="IPR011011">
    <property type="entry name" value="Znf_FYVE_PHD"/>
</dbReference>
<reference evidence="16 17" key="1">
    <citation type="submission" date="2020-08" db="EMBL/GenBank/DDBJ databases">
        <title>Aphidius gifuensis genome sequencing and assembly.</title>
        <authorList>
            <person name="Du Z."/>
        </authorList>
    </citation>
    <scope>NUCLEOTIDE SEQUENCE [LARGE SCALE GENOMIC DNA]</scope>
    <source>
        <strain evidence="16">YNYX2018</strain>
        <tissue evidence="16">Adults</tissue>
    </source>
</reference>
<keyword evidence="3" id="KW-0479">Metal-binding</keyword>
<dbReference type="InterPro" id="IPR002857">
    <property type="entry name" value="Znf_CXXC"/>
</dbReference>
<keyword evidence="4 12" id="KW-0863">Zinc-finger</keyword>
<dbReference type="InterPro" id="IPR019787">
    <property type="entry name" value="Znf_PHD-finger"/>
</dbReference>
<evidence type="ECO:0000256" key="6">
    <source>
        <dbReference type="ARBA" id="ARBA00023015"/>
    </source>
</evidence>
<evidence type="ECO:0000313" key="16">
    <source>
        <dbReference type="EMBL" id="KAF7998561.1"/>
    </source>
</evidence>
<evidence type="ECO:0000259" key="15">
    <source>
        <dbReference type="PROSITE" id="PS51058"/>
    </source>
</evidence>
<keyword evidence="9" id="KW-0539">Nucleus</keyword>
<keyword evidence="17" id="KW-1185">Reference proteome</keyword>
<comment type="subcellular location">
    <subcellularLocation>
        <location evidence="1">Nucleus</location>
    </subcellularLocation>
</comment>